<evidence type="ECO:0000256" key="1">
    <source>
        <dbReference type="SAM" id="Phobius"/>
    </source>
</evidence>
<dbReference type="Proteomes" id="UP000288212">
    <property type="component" value="Unassembled WGS sequence"/>
</dbReference>
<protein>
    <recommendedName>
        <fullName evidence="4">Nitrogen fixation protein FixH</fullName>
    </recommendedName>
</protein>
<keyword evidence="3" id="KW-1185">Reference proteome</keyword>
<dbReference type="RefSeq" id="WP_126790715.1">
    <property type="nucleotide sequence ID" value="NZ_PIPI01000001.1"/>
</dbReference>
<dbReference type="InterPro" id="IPR008620">
    <property type="entry name" value="FixH"/>
</dbReference>
<dbReference type="EMBL" id="PIPI01000001">
    <property type="protein sequence ID" value="RUO21673.1"/>
    <property type="molecule type" value="Genomic_DNA"/>
</dbReference>
<gene>
    <name evidence="2" type="ORF">CWE06_02130</name>
</gene>
<dbReference type="OrthoDB" id="5295180at2"/>
<dbReference type="Pfam" id="PF05751">
    <property type="entry name" value="FixH"/>
    <property type="match status" value="1"/>
</dbReference>
<evidence type="ECO:0000313" key="2">
    <source>
        <dbReference type="EMBL" id="RUO21673.1"/>
    </source>
</evidence>
<comment type="caution">
    <text evidence="2">The sequence shown here is derived from an EMBL/GenBank/DDBJ whole genome shotgun (WGS) entry which is preliminary data.</text>
</comment>
<proteinExistence type="predicted"/>
<dbReference type="AlphaFoldDB" id="A0A432VY84"/>
<keyword evidence="1" id="KW-1133">Transmembrane helix</keyword>
<sequence>MTTKQQTNHSNANNHTPWYKVTWVWYIIFMKFAVITACIVTAILIYRNPISMVVDDYYNEGRSINLQLQRVAIAEERNISFYAEFKNDNLELRFRSGAPNDGSALVVTFYHPTTQQYDFELRMTQSGDGVYRQMLPRELDGHWRLDIEPFDREWRVSQNIHLPVSQRITILPVNYGI</sequence>
<reference evidence="2 3" key="1">
    <citation type="journal article" date="2011" name="Front. Microbiol.">
        <title>Genomic signatures of strain selection and enhancement in Bacillus atrophaeus var. globigii, a historical biowarfare simulant.</title>
        <authorList>
            <person name="Gibbons H.S."/>
            <person name="Broomall S.M."/>
            <person name="McNew L.A."/>
            <person name="Daligault H."/>
            <person name="Chapman C."/>
            <person name="Bruce D."/>
            <person name="Karavis M."/>
            <person name="Krepps M."/>
            <person name="McGregor P.A."/>
            <person name="Hong C."/>
            <person name="Park K.H."/>
            <person name="Akmal A."/>
            <person name="Feldman A."/>
            <person name="Lin J.S."/>
            <person name="Chang W.E."/>
            <person name="Higgs B.W."/>
            <person name="Demirev P."/>
            <person name="Lindquist J."/>
            <person name="Liem A."/>
            <person name="Fochler E."/>
            <person name="Read T.D."/>
            <person name="Tapia R."/>
            <person name="Johnson S."/>
            <person name="Bishop-Lilly K.A."/>
            <person name="Detter C."/>
            <person name="Han C."/>
            <person name="Sozhamannan S."/>
            <person name="Rosenzweig C.N."/>
            <person name="Skowronski E.W."/>
        </authorList>
    </citation>
    <scope>NUCLEOTIDE SEQUENCE [LARGE SCALE GENOMIC DNA]</scope>
    <source>
        <strain evidence="2 3">AK5</strain>
    </source>
</reference>
<keyword evidence="1" id="KW-0812">Transmembrane</keyword>
<evidence type="ECO:0000313" key="3">
    <source>
        <dbReference type="Proteomes" id="UP000288212"/>
    </source>
</evidence>
<name>A0A432VY84_9GAMM</name>
<organism evidence="2 3">
    <name type="scientific">Aliidiomarina haloalkalitolerans</name>
    <dbReference type="NCBI Taxonomy" id="859059"/>
    <lineage>
        <taxon>Bacteria</taxon>
        <taxon>Pseudomonadati</taxon>
        <taxon>Pseudomonadota</taxon>
        <taxon>Gammaproteobacteria</taxon>
        <taxon>Alteromonadales</taxon>
        <taxon>Idiomarinaceae</taxon>
        <taxon>Aliidiomarina</taxon>
    </lineage>
</organism>
<keyword evidence="1" id="KW-0472">Membrane</keyword>
<evidence type="ECO:0008006" key="4">
    <source>
        <dbReference type="Google" id="ProtNLM"/>
    </source>
</evidence>
<feature type="transmembrane region" description="Helical" evidence="1">
    <location>
        <begin position="23"/>
        <end position="46"/>
    </location>
</feature>
<accession>A0A432VY84</accession>